<dbReference type="InterPro" id="IPR006162">
    <property type="entry name" value="Ppantetheine_attach_site"/>
</dbReference>
<dbReference type="RefSeq" id="WP_062889997.1">
    <property type="nucleotide sequence ID" value="NZ_CP029332.1"/>
</dbReference>
<comment type="similarity">
    <text evidence="2">Belongs to the ATP-dependent AMP-binding enzyme family.</text>
</comment>
<dbReference type="InterPro" id="IPR009081">
    <property type="entry name" value="PP-bd_ACP"/>
</dbReference>
<dbReference type="EMBL" id="CP029332">
    <property type="protein sequence ID" value="AXO25584.1"/>
    <property type="molecule type" value="Genomic_DNA"/>
</dbReference>
<dbReference type="UniPathway" id="UPA00011"/>
<dbReference type="PANTHER" id="PTHR45527:SF14">
    <property type="entry name" value="PLIPASTATIN SYNTHASE SUBUNIT B"/>
    <property type="match status" value="1"/>
</dbReference>
<dbReference type="FunFam" id="3.30.300.30:FF:000010">
    <property type="entry name" value="Enterobactin synthetase component F"/>
    <property type="match status" value="2"/>
</dbReference>
<dbReference type="FunFam" id="2.30.38.10:FF:000001">
    <property type="entry name" value="Non-ribosomal peptide synthetase PvdI"/>
    <property type="match status" value="2"/>
</dbReference>
<keyword evidence="3" id="KW-0596">Phosphopantetheine</keyword>
<dbReference type="Pfam" id="PF00550">
    <property type="entry name" value="PP-binding"/>
    <property type="match status" value="2"/>
</dbReference>
<evidence type="ECO:0000313" key="10">
    <source>
        <dbReference type="Proteomes" id="UP000259236"/>
    </source>
</evidence>
<dbReference type="GO" id="GO:0044550">
    <property type="term" value="P:secondary metabolite biosynthetic process"/>
    <property type="evidence" value="ECO:0007669"/>
    <property type="project" value="UniProtKB-ARBA"/>
</dbReference>
<dbReference type="CDD" id="cd19543">
    <property type="entry name" value="DCL_NRPS"/>
    <property type="match status" value="2"/>
</dbReference>
<gene>
    <name evidence="9" type="ORF">DFS55_10400</name>
</gene>
<dbReference type="PANTHER" id="PTHR45527">
    <property type="entry name" value="NONRIBOSOMAL PEPTIDE SYNTHETASE"/>
    <property type="match status" value="1"/>
</dbReference>
<dbReference type="GO" id="GO:0031177">
    <property type="term" value="F:phosphopantetheine binding"/>
    <property type="evidence" value="ECO:0007669"/>
    <property type="project" value="InterPro"/>
</dbReference>
<dbReference type="Gene3D" id="3.40.50.1820">
    <property type="entry name" value="alpha/beta hydrolase"/>
    <property type="match status" value="1"/>
</dbReference>
<dbReference type="Pfam" id="PF00668">
    <property type="entry name" value="Condensation"/>
    <property type="match status" value="5"/>
</dbReference>
<evidence type="ECO:0000256" key="7">
    <source>
        <dbReference type="SAM" id="MobiDB-lite"/>
    </source>
</evidence>
<dbReference type="InterPro" id="IPR020806">
    <property type="entry name" value="PKS_PP-bd"/>
</dbReference>
<dbReference type="PROSITE" id="PS00012">
    <property type="entry name" value="PHOSPHOPANTETHEINE"/>
    <property type="match status" value="2"/>
</dbReference>
<dbReference type="GO" id="GO:0003824">
    <property type="term" value="F:catalytic activity"/>
    <property type="evidence" value="ECO:0007669"/>
    <property type="project" value="UniProtKB-KW"/>
</dbReference>
<dbReference type="InterPro" id="IPR025110">
    <property type="entry name" value="AMP-bd_C"/>
</dbReference>
<dbReference type="Gene3D" id="3.40.50.980">
    <property type="match status" value="4"/>
</dbReference>
<dbReference type="InterPro" id="IPR045851">
    <property type="entry name" value="AMP-bd_C_sf"/>
</dbReference>
<keyword evidence="6" id="KW-0045">Antibiotic biosynthesis</keyword>
<reference evidence="9 10" key="1">
    <citation type="submission" date="2018-05" db="EMBL/GenBank/DDBJ databases">
        <title>Sequencing and annotation of Mycobacterium avium strain 109 (MAC109).</title>
        <authorList>
            <person name="Matern W.M."/>
            <person name="Bader J.S."/>
            <person name="Karakousis P.C."/>
        </authorList>
    </citation>
    <scope>NUCLEOTIDE SEQUENCE [LARGE SCALE GENOMIC DNA]</scope>
    <source>
        <strain evidence="9 10">MAC109</strain>
    </source>
</reference>
<dbReference type="Gene3D" id="1.10.1200.10">
    <property type="entry name" value="ACP-like"/>
    <property type="match status" value="1"/>
</dbReference>
<dbReference type="NCBIfam" id="TIGR01720">
    <property type="entry name" value="NRPS-para261"/>
    <property type="match status" value="2"/>
</dbReference>
<dbReference type="GO" id="GO:0008610">
    <property type="term" value="P:lipid biosynthetic process"/>
    <property type="evidence" value="ECO:0007669"/>
    <property type="project" value="UniProtKB-ARBA"/>
</dbReference>
<comment type="cofactor">
    <cofactor evidence="1">
        <name>pantetheine 4'-phosphate</name>
        <dbReference type="ChEBI" id="CHEBI:47942"/>
    </cofactor>
</comment>
<feature type="domain" description="Carrier" evidence="8">
    <location>
        <begin position="944"/>
        <end position="1018"/>
    </location>
</feature>
<dbReference type="Gene3D" id="3.30.559.30">
    <property type="entry name" value="Nonribosomal peptide synthetase, condensation domain"/>
    <property type="match status" value="5"/>
</dbReference>
<dbReference type="InterPro" id="IPR036736">
    <property type="entry name" value="ACP-like_sf"/>
</dbReference>
<dbReference type="Gene3D" id="2.30.38.10">
    <property type="entry name" value="Luciferase, Domain 3"/>
    <property type="match status" value="2"/>
</dbReference>
<dbReference type="GO" id="GO:0005829">
    <property type="term" value="C:cytosol"/>
    <property type="evidence" value="ECO:0007669"/>
    <property type="project" value="TreeGrafter"/>
</dbReference>
<dbReference type="Pfam" id="PF00501">
    <property type="entry name" value="AMP-binding"/>
    <property type="match status" value="2"/>
</dbReference>
<dbReference type="Pfam" id="PF13193">
    <property type="entry name" value="AMP-binding_C"/>
    <property type="match status" value="2"/>
</dbReference>
<dbReference type="Gene3D" id="3.30.300.30">
    <property type="match status" value="2"/>
</dbReference>
<evidence type="ECO:0000256" key="1">
    <source>
        <dbReference type="ARBA" id="ARBA00001957"/>
    </source>
</evidence>
<evidence type="ECO:0000256" key="4">
    <source>
        <dbReference type="ARBA" id="ARBA00022553"/>
    </source>
</evidence>
<dbReference type="FunFam" id="3.40.50.980:FF:000001">
    <property type="entry name" value="Non-ribosomal peptide synthetase"/>
    <property type="match status" value="2"/>
</dbReference>
<dbReference type="SMART" id="SM00823">
    <property type="entry name" value="PKS_PP"/>
    <property type="match status" value="2"/>
</dbReference>
<accession>A0A3B6XDS4</accession>
<proteinExistence type="inferred from homology"/>
<feature type="region of interest" description="Disordered" evidence="7">
    <location>
        <begin position="206"/>
        <end position="226"/>
    </location>
</feature>
<evidence type="ECO:0000256" key="6">
    <source>
        <dbReference type="ARBA" id="ARBA00023194"/>
    </source>
</evidence>
<sequence length="3415" mass="366256">MARDDRAFPLTRGQLDIWLSQEAGFAGTQWQLGLLVKIDGKVHRDALEQAITQAVAEAEPGRVSFFEVDGQVVQKPIDYPHVELAFHDLTDHADPVAEAREMSSAIQRTPMPLNGQMFKFVLFQTGHDEFYLFGCCHHIAIDGLGMALVCRRVATIYSAMVAGKPIPDAYFGTVQDLIDLESGYEASPDYAEDKAYWSEHLPPESGPVDRLPDAEGERDHYSPSASVQLDPSVANRIKELSKKLAIRRFSVTTAACALLVRGWSGSGSEVALDFPVSRRVRPESKTLPAMLAGVVPLVLSTAPESTVADFCKHVDKRIRELLAHQRFPVHTLEGDGLRQAPNRVGINFIPSRLTLDLAGSPATASYTNHGPVGHFGLFFLGAGDQLFLSTAGPGQPFASFGVADLAGRLQQILAAMTEDPDRPLSSIELLTGDEPALIDRWSNRPALTEPAPAPVSIPQAFAEHVQRTPDAVAVTFGGTSLTYAQLDEASNRLGHLLADHGVGPGDCVAVMFPRCADAIVSMLAVLKTGAAYVPIDPAHASSRMDFVLADAAPSAVITTSDLRSRLDDHDLLVVDVHDPAVEAQPGTALPWPAPENTAYIIYTSGTTGTPKGVAIPHLNVTWLIESLDAGLPPGNVWTQCHSSAFDFSVWEIFGALLRGRRLLVVPESVASSPEDFHALLVAEQVSVLTQTPSAVAMLSPEGLESTALVVAGEACPTDVVDRWAAPGRVMLDAYGPTETTVCASISTPLTAGDPVVPIGSPIAGAAMFVLDKWLQPVPAGVVGELYLAGRGVGHGYVRRPGLTASRFVPNPFGAPGSRMYRTGDLVCWGPDGQLQYLGRADEQVKIRGFRIELGEIQSVLAGLDGVEQAAVVAREDRPGDKRLVGYITGTADPAELRAQLADRLPPYMVPTAVMVLDALPLTGNGKLDKRALPSPEYAAGEYRAPGDAIEEILADIYAQVLGVERVGVDDSFFDLGGDSILSMQVVARARAAGVICRPRDVFVEQTVARLARVSQVAVDGELGAADEGIGPVQPTPIMRWLQDIDGPIDEFNQTMVLAAPAGVGVDDVAVVLQALLDRHPMLRLRVQDDGAGGWSLEAPEVGSVRAADCLRAVDSLSDAALIEARSRLNVSDGVMLSAVWASETSQLALVVHHLAVDGVSWRTLIEDINIAWAQHQGGQEIALPVPGTSFGRWSSVLAEYAKSPAVVAAAAAWQQVVATPAVLPAVGPDDTYASAGQLSASLDVQTTRLLLGEVPAAFHAGVQDLLLIAFGLACTEFVGGGAPIGIDVEGHGRHEEIASGVDLSRTVGWFTTKYPVALRMSQRLDWARVVAGEAALGAVIKDAKEQLRALPDGLSYGLLRYLNPEIEVQGPDPVIGFNYLGRLGAGADLSEEMWRVSADSLSSAAVATAVPMPLAHTVELNAGTMDTDAGPQLHANWRWAASALTDEQLNRLSRLWFEALTGICAHVQAGGGGLTPSDIAPARLDQQQIDELCQQHQIADVLPLSPVQQGLLFHTGFAQELEDLYAVQLGITVSGTLDPHRLRDAVQNAVNRHPNLVARFFDEFGEPVQIIPAEPEMAWRYLELDGGDIDEQLEQLSADERAAVCDLAGQPAFRAALIRIADDRHRLLLTIHHIVIDGWSLPVLLQEVFAGYYGQRLPAPPSYRSYLMWLAAQDRAAAQDAWREALAGFETPTLVAPPGKIGRRAVATYTVSADTTKALGELARSSRTTVSTVLQGAWAQLLTWLTGQHDVAFGTAVSGRPTELPGADAMVGLLINTVPVRADIAAATTVVDLLEQLQRAHAETLEHEHLALNEIHRVTGHDQLFDTLFLYENYPIDASALLDVHELAVTEFSSREFNHYPLSVVATPGHELSLRVEYDTEVFDEAGIETLIERLRQVLAAMTTDPGQRLSAIDLLDAAEHERLDAWGNRAVLTRRPAAQASIPALFAAQVARAADAVAITCGERSFTYREVEESANRLAHLLSGQGAGPGQRVAVVIPRSAEAVVAIFAVLKTGAAYVPIDPGVPAARLQFVLADSAPVAAVTTAEVRDRLDGFTGQIIDFDDPAVAEQPATGLPVPAADNIAYIIYTSGTTGTPKGVAIPHRNVTLLLETLDAQLGLGQVWTQCHSLAFDFSVWEVFGSLLYGGRLVVVPDAVVRSAEDLHALLVREQVSVLSQTPSAFYALQSADALAPELGQQLKLQTVVFGGEALEPHRLATWLHHHPGLPRMVNMYGITETTVHASFREIVDADVDSSVSPIGVPLANLAFFVLDGWLRPVPVGVVGELYVAGGGLATGYVGRPGLSATRFVACPFGGPGARMYRTGDLVRWGPDGQLQYMGRADAQVKIRGYRIELGEIQAALAGLDGVEHAAVIAREDRPGDKRLVGYITGTADPAEVRAQLGERLPGYMVPSAVVVLDALPLTVNGKLDTRALPAPEYSDVDRYRAPVTAIEEILTGIYAQVLGVERVGVDDSFFDLGGDSILSMQVVARARAAGVICRPRDVFTEQTVARLARVATVATGDDDVVDEGTGRVVATPIMRWLQNMDGPVEQFNQTMVLAAPAGVTPDDVAAVLQALLDRHAMLRLRVEDDGAGGWSLEVPEAGSVQAADCLETVDALSPAALVDARSRLNLADGILVRAVWASETSQLALIIHHLAVDGVSWRTLIEDLNIAWAQHHSGQPVALPTGGMSFARWSALLEDHARRPEVVERAEDWRQVAAVPAVLPAAQPGDTYATAGQLSASLDVETTRLLLGEVPAAFHAGVQDILLIAFGLAWTQFIGTGAPIGIDVEGHGRSEELGPQVDLSRTVGWFTAKYPVALRLGGLSWGQVVGGDEALGAVVKEAKEQLRALPDGLTYGLLRYLNPQAGLDVSDPAIAFNYLGRLGGGAAELSPELWRLSPDSFALAGAAGAVELPLPHTVELNAGTMDTEDGPHLQANWTWARSALDDKQIGRLSELWFDALAGICTHVRAGGGGLTPSDVAPARLTQRDLDELAQRYRVADVLPLTPLQQGLLFHAGTAQGSQESEDLYAVQLDISVTGAVDPDRLREAVRTVITRHPNVVAHFSEDFGEPVQILSAEPELAWQYVELDAGADLDEQVERLSSAERVAVGDLAQPPFRGALIRTAEDAYRFVLTNHHIVLDGWSKPLLLQEIFAAYFGVRLPAPVPYRNFITWLSAQDRAAAQAAWREVLAGFDTPTLVGPSGRMALGPRGVAEFHVPADTSRLLGELARSCRTTVSTVLQAAWAQLLMWLTGQHDVVFGTAVSGRPTELAGSESMVGLLINTVPVRATIGAETTIADLLDQLQRAYTHTLEHQHLALNDIHRVTGHDQIFDTMFVYENYPIDTAALSAVDELTITGFTNREYNHYPLSVQAVPGHEIGLRVEFDTDVFGEARIEKLIERFRRVLEAMTVDLEEQS</sequence>
<keyword evidence="4" id="KW-0597">Phosphoprotein</keyword>
<evidence type="ECO:0000256" key="3">
    <source>
        <dbReference type="ARBA" id="ARBA00022450"/>
    </source>
</evidence>
<dbReference type="GO" id="GO:0017000">
    <property type="term" value="P:antibiotic biosynthetic process"/>
    <property type="evidence" value="ECO:0007669"/>
    <property type="project" value="UniProtKB-KW"/>
</dbReference>
<evidence type="ECO:0000259" key="8">
    <source>
        <dbReference type="PROSITE" id="PS50075"/>
    </source>
</evidence>
<keyword evidence="5" id="KW-0677">Repeat</keyword>
<dbReference type="InterPro" id="IPR001242">
    <property type="entry name" value="Condensation_dom"/>
</dbReference>
<dbReference type="Proteomes" id="UP000259236">
    <property type="component" value="Chromosome"/>
</dbReference>
<evidence type="ECO:0000313" key="9">
    <source>
        <dbReference type="EMBL" id="AXO25584.1"/>
    </source>
</evidence>
<dbReference type="InterPro" id="IPR020845">
    <property type="entry name" value="AMP-binding_CS"/>
</dbReference>
<feature type="compositionally biased region" description="Basic and acidic residues" evidence="7">
    <location>
        <begin position="210"/>
        <end position="221"/>
    </location>
</feature>
<dbReference type="NCBIfam" id="TIGR01733">
    <property type="entry name" value="AA-adenyl-dom"/>
    <property type="match status" value="2"/>
</dbReference>
<evidence type="ECO:0000256" key="5">
    <source>
        <dbReference type="ARBA" id="ARBA00022737"/>
    </source>
</evidence>
<dbReference type="PROSITE" id="PS50075">
    <property type="entry name" value="CARRIER"/>
    <property type="match status" value="2"/>
</dbReference>
<dbReference type="CDD" id="cd17643">
    <property type="entry name" value="A_NRPS_Cytc1-like"/>
    <property type="match status" value="1"/>
</dbReference>
<dbReference type="FunFam" id="1.10.1200.10:FF:000005">
    <property type="entry name" value="Nonribosomal peptide synthetase 1"/>
    <property type="match status" value="2"/>
</dbReference>
<dbReference type="InterPro" id="IPR029058">
    <property type="entry name" value="AB_hydrolase_fold"/>
</dbReference>
<dbReference type="InterPro" id="IPR023213">
    <property type="entry name" value="CAT-like_dom_sf"/>
</dbReference>
<dbReference type="GO" id="GO:0043041">
    <property type="term" value="P:amino acid activation for nonribosomal peptide biosynthetic process"/>
    <property type="evidence" value="ECO:0007669"/>
    <property type="project" value="TreeGrafter"/>
</dbReference>
<dbReference type="InterPro" id="IPR010071">
    <property type="entry name" value="AA_adenyl_dom"/>
</dbReference>
<feature type="domain" description="Carrier" evidence="8">
    <location>
        <begin position="2445"/>
        <end position="2519"/>
    </location>
</feature>
<dbReference type="SUPFAM" id="SSF52777">
    <property type="entry name" value="CoA-dependent acyltransferases"/>
    <property type="match status" value="10"/>
</dbReference>
<protein>
    <submittedName>
        <fullName evidence="9">Amino acid adenylation domain-containing protein</fullName>
    </submittedName>
</protein>
<dbReference type="InterPro" id="IPR000873">
    <property type="entry name" value="AMP-dep_synth/lig_dom"/>
</dbReference>
<dbReference type="PROSITE" id="PS00455">
    <property type="entry name" value="AMP_BINDING"/>
    <property type="match status" value="2"/>
</dbReference>
<evidence type="ECO:0000256" key="2">
    <source>
        <dbReference type="ARBA" id="ARBA00006432"/>
    </source>
</evidence>
<organism evidence="9 10">
    <name type="scientific">Mycobacterium avium subsp. hominissuis</name>
    <dbReference type="NCBI Taxonomy" id="439334"/>
    <lineage>
        <taxon>Bacteria</taxon>
        <taxon>Bacillati</taxon>
        <taxon>Actinomycetota</taxon>
        <taxon>Actinomycetes</taxon>
        <taxon>Mycobacteriales</taxon>
        <taxon>Mycobacteriaceae</taxon>
        <taxon>Mycobacterium</taxon>
        <taxon>Mycobacterium avium complex (MAC)</taxon>
    </lineage>
</organism>
<dbReference type="InterPro" id="IPR010060">
    <property type="entry name" value="NRPS_synth"/>
</dbReference>
<dbReference type="SUPFAM" id="SSF47336">
    <property type="entry name" value="ACP-like"/>
    <property type="match status" value="2"/>
</dbReference>
<dbReference type="FunFam" id="3.40.50.12780:FF:000012">
    <property type="entry name" value="Non-ribosomal peptide synthetase"/>
    <property type="match status" value="2"/>
</dbReference>
<dbReference type="NCBIfam" id="NF003417">
    <property type="entry name" value="PRK04813.1"/>
    <property type="match status" value="2"/>
</dbReference>
<dbReference type="SUPFAM" id="SSF56801">
    <property type="entry name" value="Acetyl-CoA synthetase-like"/>
    <property type="match status" value="2"/>
</dbReference>
<name>A0A3B6XDS4_MYCAV</name>
<dbReference type="Gene3D" id="3.30.559.10">
    <property type="entry name" value="Chloramphenicol acetyltransferase-like domain"/>
    <property type="match status" value="4"/>
</dbReference>